<name>A0A7J7K5C6_BUGNE</name>
<dbReference type="Proteomes" id="UP000593567">
    <property type="component" value="Unassembled WGS sequence"/>
</dbReference>
<proteinExistence type="predicted"/>
<organism evidence="1 2">
    <name type="scientific">Bugula neritina</name>
    <name type="common">Brown bryozoan</name>
    <name type="synonym">Sertularia neritina</name>
    <dbReference type="NCBI Taxonomy" id="10212"/>
    <lineage>
        <taxon>Eukaryota</taxon>
        <taxon>Metazoa</taxon>
        <taxon>Spiralia</taxon>
        <taxon>Lophotrochozoa</taxon>
        <taxon>Bryozoa</taxon>
        <taxon>Gymnolaemata</taxon>
        <taxon>Cheilostomatida</taxon>
        <taxon>Flustrina</taxon>
        <taxon>Buguloidea</taxon>
        <taxon>Bugulidae</taxon>
        <taxon>Bugula</taxon>
    </lineage>
</organism>
<comment type="caution">
    <text evidence="1">The sequence shown here is derived from an EMBL/GenBank/DDBJ whole genome shotgun (WGS) entry which is preliminary data.</text>
</comment>
<protein>
    <submittedName>
        <fullName evidence="1">Uncharacterized protein</fullName>
    </submittedName>
</protein>
<gene>
    <name evidence="1" type="ORF">EB796_008253</name>
</gene>
<dbReference type="AlphaFoldDB" id="A0A7J7K5C6"/>
<keyword evidence="2" id="KW-1185">Reference proteome</keyword>
<evidence type="ECO:0000313" key="1">
    <source>
        <dbReference type="EMBL" id="KAF6033437.1"/>
    </source>
</evidence>
<evidence type="ECO:0000313" key="2">
    <source>
        <dbReference type="Proteomes" id="UP000593567"/>
    </source>
</evidence>
<accession>A0A7J7K5C6</accession>
<sequence length="83" mass="9305">MKGLYDLDTSLVEYKFCTILIAIELLHVSDARKKNCVMAAIASQPASSFSIGRFISAKHNRAPNKQIRSETIIIFGKLRGLFF</sequence>
<reference evidence="1" key="1">
    <citation type="submission" date="2020-06" db="EMBL/GenBank/DDBJ databases">
        <title>Draft genome of Bugula neritina, a colonial animal packing powerful symbionts and potential medicines.</title>
        <authorList>
            <person name="Rayko M."/>
        </authorList>
    </citation>
    <scope>NUCLEOTIDE SEQUENCE [LARGE SCALE GENOMIC DNA]</scope>
    <source>
        <strain evidence="1">Kwan_BN1</strain>
    </source>
</reference>
<dbReference type="EMBL" id="VXIV02001337">
    <property type="protein sequence ID" value="KAF6033437.1"/>
    <property type="molecule type" value="Genomic_DNA"/>
</dbReference>